<evidence type="ECO:0000256" key="3">
    <source>
        <dbReference type="ARBA" id="ARBA00023125"/>
    </source>
</evidence>
<comment type="similarity">
    <text evidence="1">Belongs to the LysR transcriptional regulatory family.</text>
</comment>
<dbReference type="Proteomes" id="UP000282311">
    <property type="component" value="Unassembled WGS sequence"/>
</dbReference>
<feature type="domain" description="HTH lysR-type" evidence="5">
    <location>
        <begin position="1"/>
        <end position="58"/>
    </location>
</feature>
<dbReference type="PRINTS" id="PR00039">
    <property type="entry name" value="HTHLYSR"/>
</dbReference>
<evidence type="ECO:0000256" key="1">
    <source>
        <dbReference type="ARBA" id="ARBA00009437"/>
    </source>
</evidence>
<dbReference type="InterPro" id="IPR036390">
    <property type="entry name" value="WH_DNA-bd_sf"/>
</dbReference>
<dbReference type="CDD" id="cd05466">
    <property type="entry name" value="PBP2_LTTR_substrate"/>
    <property type="match status" value="1"/>
</dbReference>
<sequence length="304" mass="33757">MNIEQLAYIVEVARVKSLSAASISLHVTQSAISQAITGLEKELGIKLFHRSRTETVPTAEGRAIIQKALEVTKLIGQIREEAQKRSGMISGRLRLGTLPAEMNGLVRIVSSLKQDHPDVVIEVSEKGSADIMEDVRLGELDLGLVAMPVDMPERLAKDLCFQPFLTGKMVIAAGRKSPLLAGGKTVVTPQELKEQPLVLYKDDYVEWFIRDFTNQFGAPQILFKSNNALAIQSALLEGIAVTVGHDFSFLHQSDGREPEFVLLELDRFIQQPVRFGWIWSAKSPLSPVAIHFMERFKLESPPFV</sequence>
<dbReference type="Gene3D" id="1.10.10.10">
    <property type="entry name" value="Winged helix-like DNA-binding domain superfamily/Winged helix DNA-binding domain"/>
    <property type="match status" value="1"/>
</dbReference>
<dbReference type="InterPro" id="IPR005119">
    <property type="entry name" value="LysR_subst-bd"/>
</dbReference>
<gene>
    <name evidence="6" type="ORF">D7M11_06180</name>
</gene>
<dbReference type="InterPro" id="IPR050950">
    <property type="entry name" value="HTH-type_LysR_regulators"/>
</dbReference>
<dbReference type="InterPro" id="IPR036388">
    <property type="entry name" value="WH-like_DNA-bd_sf"/>
</dbReference>
<keyword evidence="2" id="KW-0805">Transcription regulation</keyword>
<dbReference type="PROSITE" id="PS50931">
    <property type="entry name" value="HTH_LYSR"/>
    <property type="match status" value="1"/>
</dbReference>
<keyword evidence="7" id="KW-1185">Reference proteome</keyword>
<dbReference type="GO" id="GO:0005829">
    <property type="term" value="C:cytosol"/>
    <property type="evidence" value="ECO:0007669"/>
    <property type="project" value="TreeGrafter"/>
</dbReference>
<keyword evidence="4" id="KW-0804">Transcription</keyword>
<protein>
    <submittedName>
        <fullName evidence="6">LysR family transcriptional regulator</fullName>
    </submittedName>
</protein>
<accession>A0A3B0CME0</accession>
<evidence type="ECO:0000313" key="7">
    <source>
        <dbReference type="Proteomes" id="UP000282311"/>
    </source>
</evidence>
<name>A0A3B0CME0_9BACL</name>
<evidence type="ECO:0000259" key="5">
    <source>
        <dbReference type="PROSITE" id="PS50931"/>
    </source>
</evidence>
<comment type="caution">
    <text evidence="6">The sequence shown here is derived from an EMBL/GenBank/DDBJ whole genome shotgun (WGS) entry which is preliminary data.</text>
</comment>
<dbReference type="GO" id="GO:0003677">
    <property type="term" value="F:DNA binding"/>
    <property type="evidence" value="ECO:0007669"/>
    <property type="project" value="UniProtKB-KW"/>
</dbReference>
<dbReference type="SUPFAM" id="SSF46785">
    <property type="entry name" value="Winged helix' DNA-binding domain"/>
    <property type="match status" value="1"/>
</dbReference>
<keyword evidence="3" id="KW-0238">DNA-binding</keyword>
<evidence type="ECO:0000313" key="6">
    <source>
        <dbReference type="EMBL" id="RKN85918.1"/>
    </source>
</evidence>
<dbReference type="Pfam" id="PF00126">
    <property type="entry name" value="HTH_1"/>
    <property type="match status" value="1"/>
</dbReference>
<evidence type="ECO:0000256" key="2">
    <source>
        <dbReference type="ARBA" id="ARBA00023015"/>
    </source>
</evidence>
<evidence type="ECO:0000256" key="4">
    <source>
        <dbReference type="ARBA" id="ARBA00023163"/>
    </source>
</evidence>
<dbReference type="AlphaFoldDB" id="A0A3B0CME0"/>
<proteinExistence type="inferred from homology"/>
<dbReference type="InterPro" id="IPR000847">
    <property type="entry name" value="LysR_HTH_N"/>
</dbReference>
<dbReference type="EMBL" id="RBAH01000003">
    <property type="protein sequence ID" value="RKN85918.1"/>
    <property type="molecule type" value="Genomic_DNA"/>
</dbReference>
<dbReference type="OrthoDB" id="9803735at2"/>
<reference evidence="6 7" key="1">
    <citation type="journal article" date="2007" name="Int. J. Syst. Evol. Microbiol.">
        <title>Paenibacillus ginsengarvi sp. nov., isolated from soil from ginseng cultivation.</title>
        <authorList>
            <person name="Yoon M.H."/>
            <person name="Ten L.N."/>
            <person name="Im W.T."/>
        </authorList>
    </citation>
    <scope>NUCLEOTIDE SEQUENCE [LARGE SCALE GENOMIC DNA]</scope>
    <source>
        <strain evidence="6 7">KCTC 13059</strain>
    </source>
</reference>
<dbReference type="Pfam" id="PF03466">
    <property type="entry name" value="LysR_substrate"/>
    <property type="match status" value="1"/>
</dbReference>
<dbReference type="Gene3D" id="3.40.190.290">
    <property type="match status" value="1"/>
</dbReference>
<dbReference type="FunFam" id="1.10.10.10:FF:000001">
    <property type="entry name" value="LysR family transcriptional regulator"/>
    <property type="match status" value="1"/>
</dbReference>
<organism evidence="6 7">
    <name type="scientific">Paenibacillus ginsengarvi</name>
    <dbReference type="NCBI Taxonomy" id="400777"/>
    <lineage>
        <taxon>Bacteria</taxon>
        <taxon>Bacillati</taxon>
        <taxon>Bacillota</taxon>
        <taxon>Bacilli</taxon>
        <taxon>Bacillales</taxon>
        <taxon>Paenibacillaceae</taxon>
        <taxon>Paenibacillus</taxon>
    </lineage>
</organism>
<dbReference type="GO" id="GO:0003700">
    <property type="term" value="F:DNA-binding transcription factor activity"/>
    <property type="evidence" value="ECO:0007669"/>
    <property type="project" value="InterPro"/>
</dbReference>
<dbReference type="RefSeq" id="WP_120746285.1">
    <property type="nucleotide sequence ID" value="NZ_RBAH01000003.1"/>
</dbReference>
<dbReference type="SUPFAM" id="SSF53850">
    <property type="entry name" value="Periplasmic binding protein-like II"/>
    <property type="match status" value="1"/>
</dbReference>
<dbReference type="PANTHER" id="PTHR30419">
    <property type="entry name" value="HTH-TYPE TRANSCRIPTIONAL REGULATOR YBHD"/>
    <property type="match status" value="1"/>
</dbReference>